<evidence type="ECO:0000256" key="1">
    <source>
        <dbReference type="SAM" id="Coils"/>
    </source>
</evidence>
<dbReference type="InterPro" id="IPR042566">
    <property type="entry name" value="L1_C"/>
</dbReference>
<dbReference type="Gene3D" id="3.30.250.20">
    <property type="entry name" value="L1 transposable element, C-terminal domain"/>
    <property type="match status" value="1"/>
</dbReference>
<dbReference type="InterPro" id="IPR004244">
    <property type="entry name" value="Transposase_22"/>
</dbReference>
<evidence type="ECO:0000313" key="3">
    <source>
        <dbReference type="Ensembl" id="ENSNFUP00015024560.1"/>
    </source>
</evidence>
<dbReference type="AlphaFoldDB" id="A0A8C6LTQ7"/>
<organism evidence="3 4">
    <name type="scientific">Nothobranchius furzeri</name>
    <name type="common">Turquoise killifish</name>
    <dbReference type="NCBI Taxonomy" id="105023"/>
    <lineage>
        <taxon>Eukaryota</taxon>
        <taxon>Metazoa</taxon>
        <taxon>Chordata</taxon>
        <taxon>Craniata</taxon>
        <taxon>Vertebrata</taxon>
        <taxon>Euteleostomi</taxon>
        <taxon>Actinopterygii</taxon>
        <taxon>Neopterygii</taxon>
        <taxon>Teleostei</taxon>
        <taxon>Neoteleostei</taxon>
        <taxon>Acanthomorphata</taxon>
        <taxon>Ovalentaria</taxon>
        <taxon>Atherinomorphae</taxon>
        <taxon>Cyprinodontiformes</taxon>
        <taxon>Nothobranchiidae</taxon>
        <taxon>Nothobranchius</taxon>
    </lineage>
</organism>
<evidence type="ECO:0000256" key="2">
    <source>
        <dbReference type="SAM" id="MobiDB-lite"/>
    </source>
</evidence>
<name>A0A8C6LTQ7_NOTFU</name>
<proteinExistence type="predicted"/>
<keyword evidence="1" id="KW-0175">Coiled coil</keyword>
<feature type="region of interest" description="Disordered" evidence="2">
    <location>
        <begin position="1"/>
        <end position="37"/>
    </location>
</feature>
<protein>
    <recommendedName>
        <fullName evidence="5">L1 transposable element RRM domain-containing protein</fullName>
    </recommendedName>
</protein>
<dbReference type="GeneTree" id="ENSGT00940000160789"/>
<evidence type="ECO:0008006" key="5">
    <source>
        <dbReference type="Google" id="ProtNLM"/>
    </source>
</evidence>
<reference evidence="3" key="2">
    <citation type="submission" date="2025-08" db="UniProtKB">
        <authorList>
            <consortium name="Ensembl"/>
        </authorList>
    </citation>
    <scope>IDENTIFICATION</scope>
</reference>
<feature type="compositionally biased region" description="Basic and acidic residues" evidence="2">
    <location>
        <begin position="12"/>
        <end position="21"/>
    </location>
</feature>
<dbReference type="PANTHER" id="PTHR11505">
    <property type="entry name" value="L1 TRANSPOSABLE ELEMENT-RELATED"/>
    <property type="match status" value="1"/>
</dbReference>
<dbReference type="Gene3D" id="3.30.70.1820">
    <property type="entry name" value="L1 transposable element, RRM domain"/>
    <property type="match status" value="1"/>
</dbReference>
<keyword evidence="4" id="KW-1185">Reference proteome</keyword>
<reference evidence="3" key="1">
    <citation type="submission" date="2014-08" db="EMBL/GenBank/DDBJ databases">
        <authorList>
            <person name="Senf B."/>
            <person name="Petzold A."/>
            <person name="Downie B.R."/>
            <person name="Koch P."/>
            <person name="Platzer M."/>
        </authorList>
    </citation>
    <scope>NUCLEOTIDE SEQUENCE [LARGE SCALE GENOMIC DNA]</scope>
    <source>
        <strain evidence="3">GRZ</strain>
    </source>
</reference>
<dbReference type="Ensembl" id="ENSNFUT00015025677.1">
    <property type="protein sequence ID" value="ENSNFUP00015024560.1"/>
    <property type="gene ID" value="ENSNFUG00015011893.1"/>
</dbReference>
<sequence length="323" mass="37355">MPKPRQKQSSKQMEEGAHKQMENNQLESAEDMTPTKSSGMAEILKELREFRTETSASFGALKTELNELRAEFTSIKKRMEEAEQRIVESEDYAMKTSNVLIQVVQMQKQLEMKCEALESQARKKNMRIYSVPEGCEENNIIEFVNKLAREKLDVIDDLNIERAHRVGPKMGHRERPRAILVRFQSYAMKQKVLEAAWRKRNVQVTDQRIYFDEDFTSAVFKERAKYKEVRKILNERKVKSRILFPARLKLFCGDGKVKVYSDPHAAAIGLREFGVNMNIPEEVPDLESTLRSAGWESVHAQRRTSPGHELIKGVNTLLKSHKS</sequence>
<evidence type="ECO:0000313" key="4">
    <source>
        <dbReference type="Proteomes" id="UP000694548"/>
    </source>
</evidence>
<reference evidence="3" key="3">
    <citation type="submission" date="2025-09" db="UniProtKB">
        <authorList>
            <consortium name="Ensembl"/>
        </authorList>
    </citation>
    <scope>IDENTIFICATION</scope>
</reference>
<dbReference type="Proteomes" id="UP000694548">
    <property type="component" value="Chromosome sgr04"/>
</dbReference>
<accession>A0A8C6LTQ7</accession>
<feature type="coiled-coil region" evidence="1">
    <location>
        <begin position="65"/>
        <end position="127"/>
    </location>
</feature>